<keyword evidence="3" id="KW-0472">Membrane</keyword>
<feature type="transmembrane region" description="Helical" evidence="3">
    <location>
        <begin position="95"/>
        <end position="112"/>
    </location>
</feature>
<feature type="transmembrane region" description="Helical" evidence="3">
    <location>
        <begin position="829"/>
        <end position="845"/>
    </location>
</feature>
<feature type="transmembrane region" description="Helical" evidence="3">
    <location>
        <begin position="242"/>
        <end position="260"/>
    </location>
</feature>
<feature type="transmembrane region" description="Helical" evidence="3">
    <location>
        <begin position="164"/>
        <end position="197"/>
    </location>
</feature>
<feature type="transmembrane region" description="Helical" evidence="3">
    <location>
        <begin position="482"/>
        <end position="500"/>
    </location>
</feature>
<proteinExistence type="predicted"/>
<dbReference type="RefSeq" id="WP_189005246.1">
    <property type="nucleotide sequence ID" value="NZ_BMPP01000003.1"/>
</dbReference>
<accession>A0ABQ2EPB6</accession>
<name>A0ABQ2EPB6_9DEIO</name>
<comment type="caution">
    <text evidence="4">The sequence shown here is derived from an EMBL/GenBank/DDBJ whole genome shotgun (WGS) entry which is preliminary data.</text>
</comment>
<keyword evidence="5" id="KW-1185">Reference proteome</keyword>
<feature type="transmembrane region" description="Helical" evidence="3">
    <location>
        <begin position="720"/>
        <end position="738"/>
    </location>
</feature>
<feature type="region of interest" description="Disordered" evidence="2">
    <location>
        <begin position="46"/>
        <end position="92"/>
    </location>
</feature>
<keyword evidence="1" id="KW-0175">Coiled coil</keyword>
<feature type="transmembrane region" description="Helical" evidence="3">
    <location>
        <begin position="851"/>
        <end position="874"/>
    </location>
</feature>
<feature type="transmembrane region" description="Helical" evidence="3">
    <location>
        <begin position="655"/>
        <end position="673"/>
    </location>
</feature>
<feature type="transmembrane region" description="Helical" evidence="3">
    <location>
        <begin position="267"/>
        <end position="287"/>
    </location>
</feature>
<evidence type="ECO:0000256" key="3">
    <source>
        <dbReference type="SAM" id="Phobius"/>
    </source>
</evidence>
<feature type="transmembrane region" description="Helical" evidence="3">
    <location>
        <begin position="446"/>
        <end position="470"/>
    </location>
</feature>
<evidence type="ECO:0008006" key="6">
    <source>
        <dbReference type="Google" id="ProtNLM"/>
    </source>
</evidence>
<evidence type="ECO:0000256" key="1">
    <source>
        <dbReference type="SAM" id="Coils"/>
    </source>
</evidence>
<feature type="coiled-coil region" evidence="1">
    <location>
        <begin position="19"/>
        <end position="46"/>
    </location>
</feature>
<feature type="transmembrane region" description="Helical" evidence="3">
    <location>
        <begin position="629"/>
        <end position="649"/>
    </location>
</feature>
<sequence>MTIVVLFMLALALALWVQLAAVRRRLDTAERRIEILRATLETQRADRPATVPNSGDAQAPDTAASARGPAPVGVIWPEDQPSPAPPRAPRDSRTAMAWGGAALTLLGLAAVLGQLGTQGRTGQVLQLLLASLLGTGLYALSGWLPSRLGLPAPSAVVAGALRGLGYGILALCTGALHMAGVMPAAGVLLLVLLLSALTAWHGLSQQGRAPAMTLITLASALSGAALSSWLMADDVARGGGDLLLGGAVVAIAAAAAWLASGPLSGSATLLLVIPALLAGHHVVAAAHERALSLSPVAWSVALLPVGAAVWWRARQGTGQRGSCTSGDLLALQAALPLGAALAVWEASGQVTPLLPALGVVVLGAWALLTSRGSPHPPDRQASLDGLSVGSAALLGGVTFGLLGGGASPSPFVIAALLTLVALHADRTATREGQGTHASVPPVPPDMLAWGAALASAAALLYGLVSTVTGLQRSAPGAPLQTTLPELLAGLLSVAGILMLSRGLSLPGVARLTGAAAGITTAALGAFTTRHGLPVPAALGLVSASAATLAWWTRARTAPQGPVTGLLALLAGWTVTSFWWAAATFQAASLALMTAVAATWLLTRAPERYLPHTAPGSDEETPARLTWETAVQLSAGLLTAAGPGLAVFALLTPHMAAAPALGLLTAAVAALLLWRTSALQGELKLQGARTGATLAHVALLVVLAELAGGERMVHRIPAEGAGMLGAGIAAALMGALVWTRAGGRTLRGLLASAKDLPVEAEGNPDVLDARDTLRLALLLPASDAAVQLGLDLLRGQPAGEFFGLSLSTLLVLLGVVTLRHAHAAGRVRTWNVAMALFALGVAKAIVVDMDGWSVAVRGAVVSAAGLAFLAIAQLAPRRNS</sequence>
<dbReference type="EMBL" id="BMPP01000003">
    <property type="protein sequence ID" value="GGK19204.1"/>
    <property type="molecule type" value="Genomic_DNA"/>
</dbReference>
<feature type="transmembrane region" description="Helical" evidence="3">
    <location>
        <begin position="563"/>
        <end position="580"/>
    </location>
</feature>
<evidence type="ECO:0000256" key="2">
    <source>
        <dbReference type="SAM" id="MobiDB-lite"/>
    </source>
</evidence>
<evidence type="ECO:0000313" key="5">
    <source>
        <dbReference type="Proteomes" id="UP000647587"/>
    </source>
</evidence>
<feature type="transmembrane region" description="Helical" evidence="3">
    <location>
        <begin position="209"/>
        <end position="230"/>
    </location>
</feature>
<organism evidence="4 5">
    <name type="scientific">Deinococcus malanensis</name>
    <dbReference type="NCBI Taxonomy" id="1706855"/>
    <lineage>
        <taxon>Bacteria</taxon>
        <taxon>Thermotogati</taxon>
        <taxon>Deinococcota</taxon>
        <taxon>Deinococci</taxon>
        <taxon>Deinococcales</taxon>
        <taxon>Deinococcaceae</taxon>
        <taxon>Deinococcus</taxon>
    </lineage>
</organism>
<reference evidence="5" key="1">
    <citation type="journal article" date="2019" name="Int. J. Syst. Evol. Microbiol.">
        <title>The Global Catalogue of Microorganisms (GCM) 10K type strain sequencing project: providing services to taxonomists for standard genome sequencing and annotation.</title>
        <authorList>
            <consortium name="The Broad Institute Genomics Platform"/>
            <consortium name="The Broad Institute Genome Sequencing Center for Infectious Disease"/>
            <person name="Wu L."/>
            <person name="Ma J."/>
        </authorList>
    </citation>
    <scope>NUCLEOTIDE SEQUENCE [LARGE SCALE GENOMIC DNA]</scope>
    <source>
        <strain evidence="5">JCM 30331</strain>
    </source>
</reference>
<protein>
    <recommendedName>
        <fullName evidence="6">DUF2339 domain-containing protein</fullName>
    </recommendedName>
</protein>
<feature type="transmembrane region" description="Helical" evidence="3">
    <location>
        <begin position="124"/>
        <end position="144"/>
    </location>
</feature>
<gene>
    <name evidence="4" type="ORF">GCM10008955_10830</name>
</gene>
<feature type="transmembrane region" description="Helical" evidence="3">
    <location>
        <begin position="293"/>
        <end position="313"/>
    </location>
</feature>
<evidence type="ECO:0000313" key="4">
    <source>
        <dbReference type="EMBL" id="GGK19204.1"/>
    </source>
</evidence>
<feature type="transmembrane region" description="Helical" evidence="3">
    <location>
        <begin position="532"/>
        <end position="551"/>
    </location>
</feature>
<keyword evidence="3" id="KW-1133">Transmembrane helix</keyword>
<dbReference type="Proteomes" id="UP000647587">
    <property type="component" value="Unassembled WGS sequence"/>
</dbReference>
<feature type="transmembrane region" description="Helical" evidence="3">
    <location>
        <begin position="800"/>
        <end position="817"/>
    </location>
</feature>
<feature type="transmembrane region" description="Helical" evidence="3">
    <location>
        <begin position="408"/>
        <end position="425"/>
    </location>
</feature>
<keyword evidence="3" id="KW-0812">Transmembrane</keyword>